<protein>
    <submittedName>
        <fullName evidence="2">Uncharacterized protein</fullName>
    </submittedName>
</protein>
<gene>
    <name evidence="2" type="ORF">FALBO_16244</name>
</gene>
<sequence length="250" mass="27403">MAMLQPCSQAVDLDDVMLSLRTADTPENCERLLSLSCFRRAETTGGSAEPFMYRHAHTLYSYKDTISILPHDPEQPNNSEAILTIRIRGPDNSNIGASRTLPFSDEPSFQHCLLQITKWVENGRYSIDEDDAVLLSRPNLILQTSDTELPAGDDPVAVKEPVQEPVQDELMMSPSEADGGDDSASGDVRDRVPQGTEINADEALNEPVCIIVSDDSDSDSDEAVEDVDGEEEQSPAEPPEVQGIMGHLYQ</sequence>
<feature type="non-terminal residue" evidence="2">
    <location>
        <position position="250"/>
    </location>
</feature>
<evidence type="ECO:0000313" key="3">
    <source>
        <dbReference type="Proteomes" id="UP000554235"/>
    </source>
</evidence>
<feature type="region of interest" description="Disordered" evidence="1">
    <location>
        <begin position="163"/>
        <end position="250"/>
    </location>
</feature>
<evidence type="ECO:0000256" key="1">
    <source>
        <dbReference type="SAM" id="MobiDB-lite"/>
    </source>
</evidence>
<dbReference type="AlphaFoldDB" id="A0A8H4KKH6"/>
<accession>A0A8H4KKH6</accession>
<dbReference type="Proteomes" id="UP000554235">
    <property type="component" value="Unassembled WGS sequence"/>
</dbReference>
<comment type="caution">
    <text evidence="2">The sequence shown here is derived from an EMBL/GenBank/DDBJ whole genome shotgun (WGS) entry which is preliminary data.</text>
</comment>
<dbReference type="EMBL" id="JAADYS010003005">
    <property type="protein sequence ID" value="KAF4451992.1"/>
    <property type="molecule type" value="Genomic_DNA"/>
</dbReference>
<keyword evidence="3" id="KW-1185">Reference proteome</keyword>
<name>A0A8H4KKH6_9HYPO</name>
<organism evidence="2 3">
    <name type="scientific">Fusarium albosuccineum</name>
    <dbReference type="NCBI Taxonomy" id="1237068"/>
    <lineage>
        <taxon>Eukaryota</taxon>
        <taxon>Fungi</taxon>
        <taxon>Dikarya</taxon>
        <taxon>Ascomycota</taxon>
        <taxon>Pezizomycotina</taxon>
        <taxon>Sordariomycetes</taxon>
        <taxon>Hypocreomycetidae</taxon>
        <taxon>Hypocreales</taxon>
        <taxon>Nectriaceae</taxon>
        <taxon>Fusarium</taxon>
        <taxon>Fusarium decemcellulare species complex</taxon>
    </lineage>
</organism>
<feature type="compositionally biased region" description="Acidic residues" evidence="1">
    <location>
        <begin position="214"/>
        <end position="234"/>
    </location>
</feature>
<proteinExistence type="predicted"/>
<evidence type="ECO:0000313" key="2">
    <source>
        <dbReference type="EMBL" id="KAF4451992.1"/>
    </source>
</evidence>
<reference evidence="2 3" key="1">
    <citation type="submission" date="2020-01" db="EMBL/GenBank/DDBJ databases">
        <title>Identification and distribution of gene clusters putatively required for synthesis of sphingolipid metabolism inhibitors in phylogenetically diverse species of the filamentous fungus Fusarium.</title>
        <authorList>
            <person name="Kim H.-S."/>
            <person name="Busman M."/>
            <person name="Brown D.W."/>
            <person name="Divon H."/>
            <person name="Uhlig S."/>
            <person name="Proctor R.H."/>
        </authorList>
    </citation>
    <scope>NUCLEOTIDE SEQUENCE [LARGE SCALE GENOMIC DNA]</scope>
    <source>
        <strain evidence="2 3">NRRL 20459</strain>
    </source>
</reference>